<feature type="transmembrane region" description="Helical" evidence="7">
    <location>
        <begin position="12"/>
        <end position="34"/>
    </location>
</feature>
<feature type="region of interest" description="Disordered" evidence="6">
    <location>
        <begin position="186"/>
        <end position="232"/>
    </location>
</feature>
<dbReference type="Pfam" id="PF07690">
    <property type="entry name" value="MFS_1"/>
    <property type="match status" value="1"/>
</dbReference>
<dbReference type="GO" id="GO:0005886">
    <property type="term" value="C:plasma membrane"/>
    <property type="evidence" value="ECO:0007669"/>
    <property type="project" value="UniProtKB-SubCell"/>
</dbReference>
<organism evidence="8 9">
    <name type="scientific">Streptomyces pactum</name>
    <dbReference type="NCBI Taxonomy" id="68249"/>
    <lineage>
        <taxon>Bacteria</taxon>
        <taxon>Bacillati</taxon>
        <taxon>Actinomycetota</taxon>
        <taxon>Actinomycetes</taxon>
        <taxon>Kitasatosporales</taxon>
        <taxon>Streptomycetaceae</taxon>
        <taxon>Streptomyces</taxon>
    </lineage>
</organism>
<dbReference type="RefSeq" id="WP_234393083.1">
    <property type="nucleotide sequence ID" value="NZ_CP019724.1"/>
</dbReference>
<sequence>MGGVDRRFGALVCAYAVSGYGNYLNLIALSLFSYRVTGTAFGVGVVMALRLFSGFVAGLTTASLSARTTRLRTMVFADVAQGLAMTALALCAARTPMWLLCCAVVVMGAGNTYFTVALRSAIPVMVGQESRTRANGLLVTARSIATVLGFASAAPVIGFGGYGSAFAVNAASFAVSAGALLALRPRTDGEEEPVRGEDGRGEDGRGEDGLGKDGRGEDGRGKRADRPRRPRLWHGAAGLPGLLLGMVLLRGVDALASSSHNVALPVVAHAGAPSDPALFMTRFWVAWAVGTIAAHLVLRRARCGSVWPERAFAIGTLAMSVSFVAAFTGLPAAGLMVAAACAGFADGWTEIVYTSHLQASPDRQRSRLFGMSATAETAGFALGTVLAASALEALPALTVVGMFHGAAVCGALLLLLFAAAGAQSPSSTSEEEGDTHGPRTRTGTLPGA</sequence>
<keyword evidence="9" id="KW-1185">Reference proteome</keyword>
<evidence type="ECO:0000256" key="6">
    <source>
        <dbReference type="SAM" id="MobiDB-lite"/>
    </source>
</evidence>
<dbReference type="GO" id="GO:0022857">
    <property type="term" value="F:transmembrane transporter activity"/>
    <property type="evidence" value="ECO:0007669"/>
    <property type="project" value="InterPro"/>
</dbReference>
<evidence type="ECO:0000256" key="5">
    <source>
        <dbReference type="ARBA" id="ARBA00023136"/>
    </source>
</evidence>
<keyword evidence="2" id="KW-1003">Cell membrane</keyword>
<dbReference type="Proteomes" id="UP000189443">
    <property type="component" value="Chromosome"/>
</dbReference>
<evidence type="ECO:0000256" key="7">
    <source>
        <dbReference type="SAM" id="Phobius"/>
    </source>
</evidence>
<dbReference type="PANTHER" id="PTHR23513:SF11">
    <property type="entry name" value="STAPHYLOFERRIN A TRANSPORTER"/>
    <property type="match status" value="1"/>
</dbReference>
<evidence type="ECO:0000256" key="3">
    <source>
        <dbReference type="ARBA" id="ARBA00022692"/>
    </source>
</evidence>
<feature type="transmembrane region" description="Helical" evidence="7">
    <location>
        <begin position="279"/>
        <end position="298"/>
    </location>
</feature>
<feature type="transmembrane region" description="Helical" evidence="7">
    <location>
        <begin position="368"/>
        <end position="391"/>
    </location>
</feature>
<evidence type="ECO:0000256" key="4">
    <source>
        <dbReference type="ARBA" id="ARBA00022989"/>
    </source>
</evidence>
<evidence type="ECO:0000313" key="8">
    <source>
        <dbReference type="EMBL" id="AQS71908.1"/>
    </source>
</evidence>
<keyword evidence="4 7" id="KW-1133">Transmembrane helix</keyword>
<feature type="transmembrane region" description="Helical" evidence="7">
    <location>
        <begin position="232"/>
        <end position="252"/>
    </location>
</feature>
<feature type="region of interest" description="Disordered" evidence="6">
    <location>
        <begin position="425"/>
        <end position="448"/>
    </location>
</feature>
<proteinExistence type="predicted"/>
<dbReference type="Gene3D" id="1.20.1250.20">
    <property type="entry name" value="MFS general substrate transporter like domains"/>
    <property type="match status" value="1"/>
</dbReference>
<feature type="transmembrane region" description="Helical" evidence="7">
    <location>
        <begin position="397"/>
        <end position="419"/>
    </location>
</feature>
<evidence type="ECO:0000256" key="2">
    <source>
        <dbReference type="ARBA" id="ARBA00022475"/>
    </source>
</evidence>
<accession>A0A1S6JJI9</accession>
<keyword evidence="3 7" id="KW-0812">Transmembrane</keyword>
<dbReference type="InterPro" id="IPR011701">
    <property type="entry name" value="MFS"/>
</dbReference>
<dbReference type="EMBL" id="CP019724">
    <property type="protein sequence ID" value="AQS71908.1"/>
    <property type="molecule type" value="Genomic_DNA"/>
</dbReference>
<feature type="transmembrane region" description="Helical" evidence="7">
    <location>
        <begin position="96"/>
        <end position="116"/>
    </location>
</feature>
<reference evidence="8 9" key="1">
    <citation type="submission" date="2017-02" db="EMBL/GenBank/DDBJ databases">
        <title>Streptomyces pactum ACT12 Genome sequencing and assembly.</title>
        <authorList>
            <person name="Xue Q."/>
            <person name="Yan X."/>
            <person name="Jia L."/>
            <person name="Yan H."/>
        </authorList>
    </citation>
    <scope>NUCLEOTIDE SEQUENCE [LARGE SCALE GENOMIC DNA]</scope>
    <source>
        <strain evidence="8 9">ACT12</strain>
    </source>
</reference>
<protein>
    <submittedName>
        <fullName evidence="8">MFS transporter</fullName>
    </submittedName>
</protein>
<comment type="subcellular location">
    <subcellularLocation>
        <location evidence="1">Cell membrane</location>
        <topology evidence="1">Multi-pass membrane protein</topology>
    </subcellularLocation>
</comment>
<dbReference type="SUPFAM" id="SSF103473">
    <property type="entry name" value="MFS general substrate transporter"/>
    <property type="match status" value="1"/>
</dbReference>
<evidence type="ECO:0000313" key="9">
    <source>
        <dbReference type="Proteomes" id="UP000189443"/>
    </source>
</evidence>
<name>A0A1S6JJI9_9ACTN</name>
<feature type="transmembrane region" description="Helical" evidence="7">
    <location>
        <begin position="310"/>
        <end position="330"/>
    </location>
</feature>
<gene>
    <name evidence="8" type="ORF">B1H29_09345</name>
</gene>
<dbReference type="KEGG" id="spac:B1H29_09345"/>
<feature type="transmembrane region" description="Helical" evidence="7">
    <location>
        <begin position="137"/>
        <end position="157"/>
    </location>
</feature>
<feature type="transmembrane region" description="Helical" evidence="7">
    <location>
        <begin position="336"/>
        <end position="356"/>
    </location>
</feature>
<dbReference type="PANTHER" id="PTHR23513">
    <property type="entry name" value="INTEGRAL MEMBRANE EFFLUX PROTEIN-RELATED"/>
    <property type="match status" value="1"/>
</dbReference>
<dbReference type="CDD" id="cd06173">
    <property type="entry name" value="MFS_MefA_like"/>
    <property type="match status" value="1"/>
</dbReference>
<evidence type="ECO:0000256" key="1">
    <source>
        <dbReference type="ARBA" id="ARBA00004651"/>
    </source>
</evidence>
<dbReference type="InterPro" id="IPR036259">
    <property type="entry name" value="MFS_trans_sf"/>
</dbReference>
<dbReference type="AlphaFoldDB" id="A0A1S6JJI9"/>
<feature type="compositionally biased region" description="Basic and acidic residues" evidence="6">
    <location>
        <begin position="186"/>
        <end position="224"/>
    </location>
</feature>
<feature type="transmembrane region" description="Helical" evidence="7">
    <location>
        <begin position="40"/>
        <end position="59"/>
    </location>
</feature>
<keyword evidence="5 7" id="KW-0472">Membrane</keyword>